<dbReference type="PANTHER" id="PTHR19229:SF209">
    <property type="entry name" value="ATP-BINDING CASSETTE SUB-FAMILY A MEMBER 5 ISOFORM X1"/>
    <property type="match status" value="1"/>
</dbReference>
<feature type="transmembrane region" description="Helical" evidence="1">
    <location>
        <begin position="317"/>
        <end position="340"/>
    </location>
</feature>
<keyword evidence="1" id="KW-1133">Transmembrane helix</keyword>
<feature type="transmembrane region" description="Helical" evidence="1">
    <location>
        <begin position="31"/>
        <end position="48"/>
    </location>
</feature>
<evidence type="ECO:0000313" key="2">
    <source>
        <dbReference type="Proteomes" id="UP000694865"/>
    </source>
</evidence>
<feature type="transmembrane region" description="Helical" evidence="1">
    <location>
        <begin position="227"/>
        <end position="246"/>
    </location>
</feature>
<protein>
    <submittedName>
        <fullName evidence="3">ATP-binding cassette sub-family A member 5-like</fullName>
    </submittedName>
</protein>
<organism evidence="2 3">
    <name type="scientific">Saccoglossus kowalevskii</name>
    <name type="common">Acorn worm</name>
    <dbReference type="NCBI Taxonomy" id="10224"/>
    <lineage>
        <taxon>Eukaryota</taxon>
        <taxon>Metazoa</taxon>
        <taxon>Hemichordata</taxon>
        <taxon>Enteropneusta</taxon>
        <taxon>Harrimaniidae</taxon>
        <taxon>Saccoglossus</taxon>
    </lineage>
</organism>
<dbReference type="GeneID" id="102808751"/>
<dbReference type="InterPro" id="IPR026082">
    <property type="entry name" value="ABCA"/>
</dbReference>
<proteinExistence type="predicted"/>
<dbReference type="Proteomes" id="UP000694865">
    <property type="component" value="Unplaced"/>
</dbReference>
<feature type="transmembrane region" description="Helical" evidence="1">
    <location>
        <begin position="283"/>
        <end position="305"/>
    </location>
</feature>
<keyword evidence="2" id="KW-1185">Reference proteome</keyword>
<evidence type="ECO:0000313" key="3">
    <source>
        <dbReference type="RefSeq" id="XP_006816830.1"/>
    </source>
</evidence>
<reference evidence="3" key="1">
    <citation type="submission" date="2025-08" db="UniProtKB">
        <authorList>
            <consortium name="RefSeq"/>
        </authorList>
    </citation>
    <scope>IDENTIFICATION</scope>
    <source>
        <tissue evidence="3">Testes</tissue>
    </source>
</reference>
<dbReference type="RefSeq" id="XP_006816830.1">
    <property type="nucleotide sequence ID" value="XM_006816767.1"/>
</dbReference>
<gene>
    <name evidence="3" type="primary">LOC102808751</name>
</gene>
<keyword evidence="1" id="KW-0472">Membrane</keyword>
<dbReference type="PANTHER" id="PTHR19229">
    <property type="entry name" value="ATP-BINDING CASSETTE TRANSPORTER SUBFAMILY A ABCA"/>
    <property type="match status" value="1"/>
</dbReference>
<name>A0ABM0M9Y9_SACKO</name>
<accession>A0ABM0M9Y9</accession>
<keyword evidence="1" id="KW-0812">Transmembrane</keyword>
<sequence>MGGSLRQQTKWLVYRNFLLKKRMYKLTIQEVLLPVYFIVILALTRMGIRPTTNEAVPYFPPHDLMNTSAFLPDTTLALAASPNSTDVEKVMDQISAMLNMEYIMFEDEESMLAKYANNASLFSVGIIFNSDLSQNHTYAIRTPFEMLPSNLDLYNHNNQGCRQPDGLGTCPAHQYLYTGIAALQTVIDHSLITFSVPNTTLPQIQMQLLPKPEYTTDITQLQIMNSLYLVMAFSPFLGILISSLVYEKEKKIKETMKMMGLNSLAFCSVVIDDDRAELFISSIAYWLLDLVWPIGYSIQYDLLVVSIRMAYWLLNPVWLIGYWIQYGLLVIGSSMAYWSLNPVWPIGH</sequence>
<evidence type="ECO:0000256" key="1">
    <source>
        <dbReference type="SAM" id="Phobius"/>
    </source>
</evidence>